<feature type="compositionally biased region" description="Low complexity" evidence="1">
    <location>
        <begin position="172"/>
        <end position="193"/>
    </location>
</feature>
<feature type="compositionally biased region" description="Polar residues" evidence="1">
    <location>
        <begin position="518"/>
        <end position="539"/>
    </location>
</feature>
<comment type="caution">
    <text evidence="2">The sequence shown here is derived from an EMBL/GenBank/DDBJ whole genome shotgun (WGS) entry which is preliminary data.</text>
</comment>
<name>A0AAE1BN17_PETCI</name>
<reference evidence="2" key="1">
    <citation type="submission" date="2023-10" db="EMBL/GenBank/DDBJ databases">
        <title>Genome assemblies of two species of porcelain crab, Petrolisthes cinctipes and Petrolisthes manimaculis (Anomura: Porcellanidae).</title>
        <authorList>
            <person name="Angst P."/>
        </authorList>
    </citation>
    <scope>NUCLEOTIDE SEQUENCE</scope>
    <source>
        <strain evidence="2">PB745_01</strain>
        <tissue evidence="2">Gill</tissue>
    </source>
</reference>
<evidence type="ECO:0000313" key="3">
    <source>
        <dbReference type="Proteomes" id="UP001286313"/>
    </source>
</evidence>
<feature type="region of interest" description="Disordered" evidence="1">
    <location>
        <begin position="171"/>
        <end position="229"/>
    </location>
</feature>
<feature type="compositionally biased region" description="Low complexity" evidence="1">
    <location>
        <begin position="98"/>
        <end position="114"/>
    </location>
</feature>
<feature type="compositionally biased region" description="Polar residues" evidence="1">
    <location>
        <begin position="352"/>
        <end position="367"/>
    </location>
</feature>
<dbReference type="AlphaFoldDB" id="A0AAE1BN17"/>
<dbReference type="EMBL" id="JAWQEG010007563">
    <property type="protein sequence ID" value="KAK3852154.1"/>
    <property type="molecule type" value="Genomic_DNA"/>
</dbReference>
<feature type="compositionally biased region" description="Low complexity" evidence="1">
    <location>
        <begin position="210"/>
        <end position="229"/>
    </location>
</feature>
<protein>
    <submittedName>
        <fullName evidence="2">Uncharacterized protein</fullName>
    </submittedName>
</protein>
<feature type="compositionally biased region" description="Polar residues" evidence="1">
    <location>
        <begin position="33"/>
        <end position="54"/>
    </location>
</feature>
<feature type="compositionally biased region" description="Basic and acidic residues" evidence="1">
    <location>
        <begin position="8"/>
        <end position="24"/>
    </location>
</feature>
<feature type="region of interest" description="Disordered" evidence="1">
    <location>
        <begin position="348"/>
        <end position="369"/>
    </location>
</feature>
<feature type="compositionally biased region" description="Polar residues" evidence="1">
    <location>
        <begin position="78"/>
        <end position="97"/>
    </location>
</feature>
<organism evidence="2 3">
    <name type="scientific">Petrolisthes cinctipes</name>
    <name type="common">Flat porcelain crab</name>
    <dbReference type="NCBI Taxonomy" id="88211"/>
    <lineage>
        <taxon>Eukaryota</taxon>
        <taxon>Metazoa</taxon>
        <taxon>Ecdysozoa</taxon>
        <taxon>Arthropoda</taxon>
        <taxon>Crustacea</taxon>
        <taxon>Multicrustacea</taxon>
        <taxon>Malacostraca</taxon>
        <taxon>Eumalacostraca</taxon>
        <taxon>Eucarida</taxon>
        <taxon>Decapoda</taxon>
        <taxon>Pleocyemata</taxon>
        <taxon>Anomura</taxon>
        <taxon>Galatheoidea</taxon>
        <taxon>Porcellanidae</taxon>
        <taxon>Petrolisthes</taxon>
    </lineage>
</organism>
<evidence type="ECO:0000256" key="1">
    <source>
        <dbReference type="SAM" id="MobiDB-lite"/>
    </source>
</evidence>
<gene>
    <name evidence="2" type="ORF">Pcinc_041246</name>
</gene>
<feature type="region of interest" description="Disordered" evidence="1">
    <location>
        <begin position="1"/>
        <end position="159"/>
    </location>
</feature>
<proteinExistence type="predicted"/>
<feature type="region of interest" description="Disordered" evidence="1">
    <location>
        <begin position="725"/>
        <end position="768"/>
    </location>
</feature>
<keyword evidence="3" id="KW-1185">Reference proteome</keyword>
<feature type="compositionally biased region" description="Polar residues" evidence="1">
    <location>
        <begin position="150"/>
        <end position="159"/>
    </location>
</feature>
<accession>A0AAE1BN17</accession>
<dbReference type="Proteomes" id="UP001286313">
    <property type="component" value="Unassembled WGS sequence"/>
</dbReference>
<feature type="region of interest" description="Disordered" evidence="1">
    <location>
        <begin position="512"/>
        <end position="547"/>
    </location>
</feature>
<sequence length="768" mass="82312">MIEEELSMNEKRSQDESPLEDTKRGLSCGRESSVLQSETQTQSHEKYTQSSKASTGLKETCKTTTLTQEGETKIPAAANQTPKDLSIQPVTKLTHLNPSQSPQSSPSSQPHHSQNINPSSSQIRFLIPKIPGAPLLPAFPPAPSVSAPSQNVNPSSSNIRFSIPKLKIPEGSVLPVSPSAPQQSQSLNPSSSNIRFSIPKLRTPEGFVLPASPSAPSVPQQSQNLSPSSSNLNFSIPKLKIPEGFVLPASPSIPQQNQNLSPSSSNISFSIPKLRTPEGSVLPASPSIKSQSLNPLSSNINFSIPKLKIPSASHLAASPSASQQSQSLNPSSSNIHFSIPKLKIPAGAVPSASPSGVSRSDTGSDVSLGQHMVLPPEAVSGRGSGVISTGPLLSSLNTHKLSLSSSLTGSGGINVPKLKFSQNMNSLNSMASDFNTKLRVENEEGAFNAPLMPSVETEGKDKLKQQTLDSTTTDPPPPFTLDHQFPSSSVTCDDDLDSVVLRIVGEDSGLDIDLQADPLTNSKPSLQTQESPSHTTDNSPHMPETLPQIHENVPDIHENLPQIHENLPQIHENQPQIHENLPQIHENLPQIHENPPLLTLDRSNGLLHSVSEDFGDIELDPLVVVHEKKQGPSCFVSMPPPPHLVAPPKSSRKRPLEMIIEVPFKVFRFDTPSPDERVEQLLKDAPYLLRYKLLSQNRCRRRHAGGGVDDKIDAGGGVDDKIDAGGGVDDKIDGAGGVDDKTDAGGGVDDKINTGGGVDDKIDRYRRR</sequence>
<evidence type="ECO:0000313" key="2">
    <source>
        <dbReference type="EMBL" id="KAK3852154.1"/>
    </source>
</evidence>